<organism evidence="4 5">
    <name type="scientific">Salinactinospora qingdaonensis</name>
    <dbReference type="NCBI Taxonomy" id="702744"/>
    <lineage>
        <taxon>Bacteria</taxon>
        <taxon>Bacillati</taxon>
        <taxon>Actinomycetota</taxon>
        <taxon>Actinomycetes</taxon>
        <taxon>Streptosporangiales</taxon>
        <taxon>Nocardiopsidaceae</taxon>
        <taxon>Salinactinospora</taxon>
    </lineage>
</organism>
<feature type="domain" description="DUF7144" evidence="3">
    <location>
        <begin position="8"/>
        <end position="120"/>
    </location>
</feature>
<feature type="compositionally biased region" description="Low complexity" evidence="1">
    <location>
        <begin position="146"/>
        <end position="158"/>
    </location>
</feature>
<dbReference type="Proteomes" id="UP001500908">
    <property type="component" value="Unassembled WGS sequence"/>
</dbReference>
<feature type="region of interest" description="Disordered" evidence="1">
    <location>
        <begin position="130"/>
        <end position="165"/>
    </location>
</feature>
<protein>
    <recommendedName>
        <fullName evidence="3">DUF7144 domain-containing protein</fullName>
    </recommendedName>
</protein>
<feature type="transmembrane region" description="Helical" evidence="2">
    <location>
        <begin position="45"/>
        <end position="68"/>
    </location>
</feature>
<reference evidence="5" key="1">
    <citation type="journal article" date="2019" name="Int. J. Syst. Evol. Microbiol.">
        <title>The Global Catalogue of Microorganisms (GCM) 10K type strain sequencing project: providing services to taxonomists for standard genome sequencing and annotation.</title>
        <authorList>
            <consortium name="The Broad Institute Genomics Platform"/>
            <consortium name="The Broad Institute Genome Sequencing Center for Infectious Disease"/>
            <person name="Wu L."/>
            <person name="Ma J."/>
        </authorList>
    </citation>
    <scope>NUCLEOTIDE SEQUENCE [LARGE SCALE GENOMIC DNA]</scope>
    <source>
        <strain evidence="5">JCM 17137</strain>
    </source>
</reference>
<keyword evidence="2" id="KW-0472">Membrane</keyword>
<evidence type="ECO:0000256" key="1">
    <source>
        <dbReference type="SAM" id="MobiDB-lite"/>
    </source>
</evidence>
<dbReference type="EMBL" id="BAABDD010000038">
    <property type="protein sequence ID" value="GAA3763274.1"/>
    <property type="molecule type" value="Genomic_DNA"/>
</dbReference>
<keyword evidence="5" id="KW-1185">Reference proteome</keyword>
<proteinExistence type="predicted"/>
<evidence type="ECO:0000256" key="2">
    <source>
        <dbReference type="SAM" id="Phobius"/>
    </source>
</evidence>
<feature type="transmembrane region" description="Helical" evidence="2">
    <location>
        <begin position="75"/>
        <end position="95"/>
    </location>
</feature>
<evidence type="ECO:0000313" key="4">
    <source>
        <dbReference type="EMBL" id="GAA3763274.1"/>
    </source>
</evidence>
<dbReference type="Pfam" id="PF23636">
    <property type="entry name" value="DUF7144"/>
    <property type="match status" value="1"/>
</dbReference>
<keyword evidence="2" id="KW-1133">Transmembrane helix</keyword>
<feature type="transmembrane region" description="Helical" evidence="2">
    <location>
        <begin position="7"/>
        <end position="33"/>
    </location>
</feature>
<sequence>MNTRINGWAAFAAIMLLLVGVFNIVHGLVAIAAPEFFVSGEGNLLVFNFAAWGALLVAFGALMCLIAFGLLTDQTWARIVAIALAGINALGQLAFITAYPLWSLVVIAIDVLIIYGLTAGRFATTTPRTYEAGHSDAQTVPEPRTRGTTGHVTGTSRGQHARPPM</sequence>
<comment type="caution">
    <text evidence="4">The sequence shown here is derived from an EMBL/GenBank/DDBJ whole genome shotgun (WGS) entry which is preliminary data.</text>
</comment>
<dbReference type="RefSeq" id="WP_344976357.1">
    <property type="nucleotide sequence ID" value="NZ_BAABDD010000038.1"/>
</dbReference>
<gene>
    <name evidence="4" type="ORF">GCM10022402_45910</name>
</gene>
<feature type="transmembrane region" description="Helical" evidence="2">
    <location>
        <begin position="101"/>
        <end position="118"/>
    </location>
</feature>
<evidence type="ECO:0000259" key="3">
    <source>
        <dbReference type="Pfam" id="PF23636"/>
    </source>
</evidence>
<accession>A0ABP7GDZ1</accession>
<name>A0ABP7GDZ1_9ACTN</name>
<evidence type="ECO:0000313" key="5">
    <source>
        <dbReference type="Proteomes" id="UP001500908"/>
    </source>
</evidence>
<dbReference type="InterPro" id="IPR055568">
    <property type="entry name" value="DUF7144"/>
</dbReference>
<keyword evidence="2" id="KW-0812">Transmembrane</keyword>